<protein>
    <recommendedName>
        <fullName evidence="2">Type II secretion system protein GspE N-terminal domain-containing protein</fullName>
    </recommendedName>
</protein>
<proteinExistence type="predicted"/>
<feature type="non-terminal residue" evidence="1">
    <location>
        <position position="95"/>
    </location>
</feature>
<evidence type="ECO:0008006" key="2">
    <source>
        <dbReference type="Google" id="ProtNLM"/>
    </source>
</evidence>
<dbReference type="AlphaFoldDB" id="X0W972"/>
<evidence type="ECO:0000313" key="1">
    <source>
        <dbReference type="EMBL" id="GAG09191.1"/>
    </source>
</evidence>
<dbReference type="SUPFAM" id="SSF160246">
    <property type="entry name" value="EspE N-terminal domain-like"/>
    <property type="match status" value="1"/>
</dbReference>
<reference evidence="1" key="1">
    <citation type="journal article" date="2014" name="Front. Microbiol.">
        <title>High frequency of phylogenetically diverse reductive dehalogenase-homologous genes in deep subseafloor sedimentary metagenomes.</title>
        <authorList>
            <person name="Kawai M."/>
            <person name="Futagami T."/>
            <person name="Toyoda A."/>
            <person name="Takaki Y."/>
            <person name="Nishi S."/>
            <person name="Hori S."/>
            <person name="Arai W."/>
            <person name="Tsubouchi T."/>
            <person name="Morono Y."/>
            <person name="Uchiyama I."/>
            <person name="Ito T."/>
            <person name="Fujiyama A."/>
            <person name="Inagaki F."/>
            <person name="Takami H."/>
        </authorList>
    </citation>
    <scope>NUCLEOTIDE SEQUENCE</scope>
    <source>
        <strain evidence="1">Expedition CK06-06</strain>
    </source>
</reference>
<dbReference type="InterPro" id="IPR037257">
    <property type="entry name" value="T2SS_E_N_sf"/>
</dbReference>
<sequence length="95" mass="10909">MKRTADKSITGNFLLDILYNKGLITNEQVDRILKIQKDNGNKDLQKIIIDLDILQKDEMMLALADEIGEKYVNLDDITVDPTIVVLIPEEMARRH</sequence>
<comment type="caution">
    <text evidence="1">The sequence shown here is derived from an EMBL/GenBank/DDBJ whole genome shotgun (WGS) entry which is preliminary data.</text>
</comment>
<organism evidence="1">
    <name type="scientific">marine sediment metagenome</name>
    <dbReference type="NCBI Taxonomy" id="412755"/>
    <lineage>
        <taxon>unclassified sequences</taxon>
        <taxon>metagenomes</taxon>
        <taxon>ecological metagenomes</taxon>
    </lineage>
</organism>
<accession>X0W972</accession>
<dbReference type="EMBL" id="BARS01023233">
    <property type="protein sequence ID" value="GAG09191.1"/>
    <property type="molecule type" value="Genomic_DNA"/>
</dbReference>
<gene>
    <name evidence="1" type="ORF">S01H1_37022</name>
</gene>
<name>X0W972_9ZZZZ</name>